<dbReference type="InterPro" id="IPR011640">
    <property type="entry name" value="Fe2_transport_prot_B_C"/>
</dbReference>
<dbReference type="GO" id="GO:0005525">
    <property type="term" value="F:GTP binding"/>
    <property type="evidence" value="ECO:0007669"/>
    <property type="project" value="UniProtKB-KW"/>
</dbReference>
<evidence type="ECO:0000256" key="12">
    <source>
        <dbReference type="ARBA" id="ARBA00023134"/>
    </source>
</evidence>
<evidence type="ECO:0000256" key="2">
    <source>
        <dbReference type="ARBA" id="ARBA00004429"/>
    </source>
</evidence>
<dbReference type="Pfam" id="PF07664">
    <property type="entry name" value="FeoB_C"/>
    <property type="match status" value="1"/>
</dbReference>
<feature type="domain" description="FeoB-type G" evidence="18">
    <location>
        <begin position="1"/>
        <end position="163"/>
    </location>
</feature>
<dbReference type="OrthoDB" id="9809127at2"/>
<feature type="binding site" evidence="15">
    <location>
        <begin position="8"/>
        <end position="15"/>
    </location>
    <ligand>
        <name>GTP</name>
        <dbReference type="ChEBI" id="CHEBI:37565"/>
        <label>1</label>
    </ligand>
</feature>
<name>A0A1M5VTR5_9FIRM</name>
<dbReference type="InterPro" id="IPR030389">
    <property type="entry name" value="G_FEOB_dom"/>
</dbReference>
<evidence type="ECO:0000313" key="19">
    <source>
        <dbReference type="EMBL" id="SHH78669.1"/>
    </source>
</evidence>
<dbReference type="Pfam" id="PF17910">
    <property type="entry name" value="FeoB_Cyto"/>
    <property type="match status" value="1"/>
</dbReference>
<dbReference type="GO" id="GO:0046872">
    <property type="term" value="F:metal ion binding"/>
    <property type="evidence" value="ECO:0007669"/>
    <property type="project" value="UniProtKB-KW"/>
</dbReference>
<keyword evidence="11" id="KW-0406">Ion transport</keyword>
<evidence type="ECO:0000256" key="16">
    <source>
        <dbReference type="PIRSR" id="PIRSR603373-2"/>
    </source>
</evidence>
<evidence type="ECO:0000256" key="14">
    <source>
        <dbReference type="NCBIfam" id="TIGR00437"/>
    </source>
</evidence>
<evidence type="ECO:0000256" key="15">
    <source>
        <dbReference type="PIRSR" id="PIRSR603373-1"/>
    </source>
</evidence>
<feature type="transmembrane region" description="Helical" evidence="17">
    <location>
        <begin position="454"/>
        <end position="474"/>
    </location>
</feature>
<dbReference type="InterPro" id="IPR006073">
    <property type="entry name" value="GTP-bd"/>
</dbReference>
<dbReference type="PANTHER" id="PTHR43185">
    <property type="entry name" value="FERROUS IRON TRANSPORT PROTEIN B"/>
    <property type="match status" value="1"/>
</dbReference>
<feature type="binding site" evidence="15">
    <location>
        <begin position="114"/>
        <end position="117"/>
    </location>
    <ligand>
        <name>GTP</name>
        <dbReference type="ChEBI" id="CHEBI:37565"/>
        <label>1</label>
    </ligand>
</feature>
<dbReference type="Gene3D" id="3.40.50.300">
    <property type="entry name" value="P-loop containing nucleotide triphosphate hydrolases"/>
    <property type="match status" value="1"/>
</dbReference>
<evidence type="ECO:0000259" key="18">
    <source>
        <dbReference type="PROSITE" id="PS51711"/>
    </source>
</evidence>
<keyword evidence="3 17" id="KW-0813">Transport</keyword>
<feature type="binding site" evidence="16">
    <location>
        <position position="20"/>
    </location>
    <ligand>
        <name>Mg(2+)</name>
        <dbReference type="ChEBI" id="CHEBI:18420"/>
        <label>2</label>
    </ligand>
</feature>
<dbReference type="GO" id="GO:0005886">
    <property type="term" value="C:plasma membrane"/>
    <property type="evidence" value="ECO:0007669"/>
    <property type="project" value="UniProtKB-SubCell"/>
</dbReference>
<dbReference type="RefSeq" id="WP_072743730.1">
    <property type="nucleotide sequence ID" value="NZ_FQXR01000004.1"/>
</dbReference>
<dbReference type="InterPro" id="IPR005225">
    <property type="entry name" value="Small_GTP-bd"/>
</dbReference>
<feature type="transmembrane region" description="Helical" evidence="17">
    <location>
        <begin position="423"/>
        <end position="448"/>
    </location>
</feature>
<feature type="binding site" evidence="15">
    <location>
        <begin position="54"/>
        <end position="57"/>
    </location>
    <ligand>
        <name>GTP</name>
        <dbReference type="ChEBI" id="CHEBI:37565"/>
        <label>1</label>
    </ligand>
</feature>
<dbReference type="GO" id="GO:0015093">
    <property type="term" value="F:ferrous iron transmembrane transporter activity"/>
    <property type="evidence" value="ECO:0007669"/>
    <property type="project" value="UniProtKB-UniRule"/>
</dbReference>
<dbReference type="InterPro" id="IPR003373">
    <property type="entry name" value="Fe2_transport_prot-B"/>
</dbReference>
<sequence>MDTLALVGNPNSGKTTVFNALTGSNQHVGNWPGVTVEKKEGKIKFNEKTYNVVDLPGTYSLGAFSEDEIVARDFVLKGNPDVVINVVDATNIERNLYLTTQLLEMNAKVVVALNMIDEAEKRNINFDIEALSKELGAPIIPTIASKRKGIDELIKKSIELIDKDIEPKAKISYGEDIDREIKNLEKLLNDKNFEYPSRWIAIKLLEGDKYLYELLSNDKSLNSSDEFKDTIGKIKDNIDDYELKIVDKRYEFVNNVVRKAVKRPEEAVETKTDKIDKIVTNKWLGLPIFALIMLLVFQLTFAIGQDLLGGLMSDAVGALGEVIKNSLVKANSPEWLISFVSEGVIGGVGAVLEFIPLIVVLYMLMGVLEDSGYMARAAYVMDNIMRALGLQGKTFISMIVGFGCNVPGIMATRTLDNKKDRMIAILINSFMSCGARIPVYLIFIAAFFPNKGGLVLFSLYFLGILVALLMGKIFSKTLFKGEASYFIMELPPYRLPSFRNVLRNMWDNVSGFLKRAGTTIFAVVTILWILAVLPLGVEPYSKNSILGQIGLFIAPIFRPAGFGTWQAAVGLFAGLAAKEAVIATLGMVYTGVGEGTALVSAIQNAFTPLSAVSFMVMTLLYTPCAATIATIKKETNSRKWALFVALYTFLVGWTGAVLVYQIGTLLGFS</sequence>
<keyword evidence="20" id="KW-1185">Reference proteome</keyword>
<dbReference type="Proteomes" id="UP000184389">
    <property type="component" value="Unassembled WGS sequence"/>
</dbReference>
<keyword evidence="16" id="KW-0479">Metal-binding</keyword>
<keyword evidence="9 17" id="KW-1133">Transmembrane helix</keyword>
<evidence type="ECO:0000256" key="17">
    <source>
        <dbReference type="RuleBase" id="RU362098"/>
    </source>
</evidence>
<comment type="similarity">
    <text evidence="17">Belongs to the TRAFAC class TrmE-Era-EngA-EngB-Septin-like GTPase superfamily. FeoB GTPase (TC 9.A.8) family.</text>
</comment>
<feature type="transmembrane region" description="Helical" evidence="17">
    <location>
        <begin position="344"/>
        <end position="364"/>
    </location>
</feature>
<protein>
    <recommendedName>
        <fullName evidence="14 17">Ferrous iron transport protein B</fullName>
    </recommendedName>
</protein>
<organism evidence="19 20">
    <name type="scientific">Sporanaerobacter acetigenes DSM 13106</name>
    <dbReference type="NCBI Taxonomy" id="1123281"/>
    <lineage>
        <taxon>Bacteria</taxon>
        <taxon>Bacillati</taxon>
        <taxon>Bacillota</taxon>
        <taxon>Tissierellia</taxon>
        <taxon>Tissierellales</taxon>
        <taxon>Sporanaerobacteraceae</taxon>
        <taxon>Sporanaerobacter</taxon>
    </lineage>
</organism>
<keyword evidence="16" id="KW-0460">Magnesium</keyword>
<accession>A0A1M5VTR5</accession>
<keyword evidence="13 17" id="KW-0472">Membrane</keyword>
<dbReference type="SUPFAM" id="SSF52540">
    <property type="entry name" value="P-loop containing nucleoside triphosphate hydrolases"/>
    <property type="match status" value="1"/>
</dbReference>
<evidence type="ECO:0000313" key="20">
    <source>
        <dbReference type="Proteomes" id="UP000184389"/>
    </source>
</evidence>
<feature type="transmembrane region" description="Helical" evidence="17">
    <location>
        <begin position="609"/>
        <end position="628"/>
    </location>
</feature>
<evidence type="ECO:0000256" key="6">
    <source>
        <dbReference type="ARBA" id="ARBA00022519"/>
    </source>
</evidence>
<reference evidence="19 20" key="1">
    <citation type="submission" date="2016-11" db="EMBL/GenBank/DDBJ databases">
        <authorList>
            <person name="Jaros S."/>
            <person name="Januszkiewicz K."/>
            <person name="Wedrychowicz H."/>
        </authorList>
    </citation>
    <scope>NUCLEOTIDE SEQUENCE [LARGE SCALE GENOMIC DNA]</scope>
    <source>
        <strain evidence="19 20">DSM 13106</strain>
    </source>
</reference>
<feature type="binding site" evidence="16">
    <location>
        <position position="19"/>
    </location>
    <ligand>
        <name>Mg(2+)</name>
        <dbReference type="ChEBI" id="CHEBI:18420"/>
        <label>2</label>
    </ligand>
</feature>
<feature type="transmembrane region" description="Helical" evidence="17">
    <location>
        <begin position="283"/>
        <end position="303"/>
    </location>
</feature>
<keyword evidence="7 17" id="KW-0812">Transmembrane</keyword>
<feature type="transmembrane region" description="Helical" evidence="17">
    <location>
        <begin position="512"/>
        <end position="533"/>
    </location>
</feature>
<dbReference type="STRING" id="1123281.SAMN02745180_01054"/>
<evidence type="ECO:0000256" key="11">
    <source>
        <dbReference type="ARBA" id="ARBA00023065"/>
    </source>
</evidence>
<evidence type="ECO:0000256" key="9">
    <source>
        <dbReference type="ARBA" id="ARBA00022989"/>
    </source>
</evidence>
<feature type="binding site" evidence="16">
    <location>
        <position position="22"/>
    </location>
    <ligand>
        <name>Mg(2+)</name>
        <dbReference type="ChEBI" id="CHEBI:18420"/>
        <label>1</label>
    </ligand>
</feature>
<keyword evidence="12 15" id="KW-0342">GTP-binding</keyword>
<comment type="function">
    <text evidence="1 17">Probable transporter of a GTP-driven Fe(2+) uptake system.</text>
</comment>
<evidence type="ECO:0000256" key="5">
    <source>
        <dbReference type="ARBA" id="ARBA00022496"/>
    </source>
</evidence>
<evidence type="ECO:0000256" key="1">
    <source>
        <dbReference type="ARBA" id="ARBA00003926"/>
    </source>
</evidence>
<dbReference type="PANTHER" id="PTHR43185:SF1">
    <property type="entry name" value="FE(2+) TRANSPORTER FEOB"/>
    <property type="match status" value="1"/>
</dbReference>
<dbReference type="InterPro" id="IPR050860">
    <property type="entry name" value="FeoB_GTPase"/>
</dbReference>
<dbReference type="Pfam" id="PF02421">
    <property type="entry name" value="FeoB_N"/>
    <property type="match status" value="1"/>
</dbReference>
<gene>
    <name evidence="19" type="ORF">SAMN02745180_01054</name>
</gene>
<keyword evidence="4" id="KW-1003">Cell membrane</keyword>
<feature type="binding site" evidence="15">
    <location>
        <begin position="33"/>
        <end position="37"/>
    </location>
    <ligand>
        <name>GTP</name>
        <dbReference type="ChEBI" id="CHEBI:37565"/>
        <label>1</label>
    </ligand>
</feature>
<dbReference type="FunFam" id="3.40.50.300:FF:000426">
    <property type="entry name" value="Ferrous iron transport protein B"/>
    <property type="match status" value="1"/>
</dbReference>
<dbReference type="NCBIfam" id="TIGR00437">
    <property type="entry name" value="feoB"/>
    <property type="match status" value="1"/>
</dbReference>
<evidence type="ECO:0000256" key="3">
    <source>
        <dbReference type="ARBA" id="ARBA00022448"/>
    </source>
</evidence>
<evidence type="ECO:0000256" key="7">
    <source>
        <dbReference type="ARBA" id="ARBA00022692"/>
    </source>
</evidence>
<proteinExistence type="inferred from homology"/>
<dbReference type="InterPro" id="IPR011642">
    <property type="entry name" value="Gate_dom"/>
</dbReference>
<feature type="transmembrane region" description="Helical" evidence="17">
    <location>
        <begin position="640"/>
        <end position="663"/>
    </location>
</feature>
<keyword evidence="5 17" id="KW-0410">Iron transport</keyword>
<dbReference type="AlphaFoldDB" id="A0A1M5VTR5"/>
<feature type="transmembrane region" description="Helical" evidence="17">
    <location>
        <begin position="545"/>
        <end position="561"/>
    </location>
</feature>
<dbReference type="NCBIfam" id="TIGR00231">
    <property type="entry name" value="small_GTP"/>
    <property type="match status" value="1"/>
</dbReference>
<evidence type="ECO:0000256" key="8">
    <source>
        <dbReference type="ARBA" id="ARBA00022741"/>
    </source>
</evidence>
<dbReference type="InterPro" id="IPR027417">
    <property type="entry name" value="P-loop_NTPase"/>
</dbReference>
<evidence type="ECO:0000256" key="13">
    <source>
        <dbReference type="ARBA" id="ARBA00023136"/>
    </source>
</evidence>
<dbReference type="EMBL" id="FQXR01000004">
    <property type="protein sequence ID" value="SHH78669.1"/>
    <property type="molecule type" value="Genomic_DNA"/>
</dbReference>
<keyword evidence="10 17" id="KW-0408">Iron</keyword>
<evidence type="ECO:0000256" key="4">
    <source>
        <dbReference type="ARBA" id="ARBA00022475"/>
    </source>
</evidence>
<dbReference type="PROSITE" id="PS51711">
    <property type="entry name" value="G_FEOB"/>
    <property type="match status" value="1"/>
</dbReference>
<dbReference type="Gene3D" id="1.10.287.1770">
    <property type="match status" value="1"/>
</dbReference>
<dbReference type="CDD" id="cd01879">
    <property type="entry name" value="FeoB"/>
    <property type="match status" value="1"/>
</dbReference>
<dbReference type="Pfam" id="PF07670">
    <property type="entry name" value="Gate"/>
    <property type="match status" value="2"/>
</dbReference>
<dbReference type="InterPro" id="IPR041069">
    <property type="entry name" value="FeoB_Cyto"/>
</dbReference>
<feature type="binding site" evidence="16">
    <location>
        <position position="23"/>
    </location>
    <ligand>
        <name>Mg(2+)</name>
        <dbReference type="ChEBI" id="CHEBI:18420"/>
        <label>2</label>
    </ligand>
</feature>
<comment type="subcellular location">
    <subcellularLocation>
        <location evidence="2">Cell inner membrane</location>
        <topology evidence="2">Multi-pass membrane protein</topology>
    </subcellularLocation>
    <subcellularLocation>
        <location evidence="17">Cell membrane</location>
        <topology evidence="17">Multi-pass membrane protein</topology>
    </subcellularLocation>
</comment>
<evidence type="ECO:0000256" key="10">
    <source>
        <dbReference type="ARBA" id="ARBA00023004"/>
    </source>
</evidence>
<dbReference type="PRINTS" id="PR00326">
    <property type="entry name" value="GTP1OBG"/>
</dbReference>
<keyword evidence="6" id="KW-0997">Cell inner membrane</keyword>
<keyword evidence="8 15" id="KW-0547">Nucleotide-binding</keyword>